<dbReference type="OrthoDB" id="428260at2759"/>
<dbReference type="Pfam" id="PF00144">
    <property type="entry name" value="Beta-lactamase"/>
    <property type="match status" value="1"/>
</dbReference>
<proteinExistence type="predicted"/>
<name>A0A4Y7T000_COPMI</name>
<dbReference type="Proteomes" id="UP000298030">
    <property type="component" value="Unassembled WGS sequence"/>
</dbReference>
<dbReference type="InterPro" id="IPR001466">
    <property type="entry name" value="Beta-lactam-related"/>
</dbReference>
<comment type="caution">
    <text evidence="2">The sequence shown here is derived from an EMBL/GenBank/DDBJ whole genome shotgun (WGS) entry which is preliminary data.</text>
</comment>
<feature type="domain" description="Beta-lactamase-related" evidence="1">
    <location>
        <begin position="19"/>
        <end position="396"/>
    </location>
</feature>
<keyword evidence="3" id="KW-1185">Reference proteome</keyword>
<dbReference type="PANTHER" id="PTHR43283:SF3">
    <property type="entry name" value="BETA-LACTAMASE FAMILY PROTEIN (AFU_ORTHOLOGUE AFUA_5G07500)"/>
    <property type="match status" value="1"/>
</dbReference>
<accession>A0A4Y7T000</accession>
<dbReference type="InterPro" id="IPR050789">
    <property type="entry name" value="Diverse_Enzym_Activities"/>
</dbReference>
<dbReference type="AlphaFoldDB" id="A0A4Y7T000"/>
<dbReference type="SUPFAM" id="SSF56601">
    <property type="entry name" value="beta-lactamase/transpeptidase-like"/>
    <property type="match status" value="1"/>
</dbReference>
<organism evidence="2 3">
    <name type="scientific">Coprinellus micaceus</name>
    <name type="common">Glistening ink-cap mushroom</name>
    <name type="synonym">Coprinus micaceus</name>
    <dbReference type="NCBI Taxonomy" id="71717"/>
    <lineage>
        <taxon>Eukaryota</taxon>
        <taxon>Fungi</taxon>
        <taxon>Dikarya</taxon>
        <taxon>Basidiomycota</taxon>
        <taxon>Agaricomycotina</taxon>
        <taxon>Agaricomycetes</taxon>
        <taxon>Agaricomycetidae</taxon>
        <taxon>Agaricales</taxon>
        <taxon>Agaricineae</taxon>
        <taxon>Psathyrellaceae</taxon>
        <taxon>Coprinellus</taxon>
    </lineage>
</organism>
<protein>
    <submittedName>
        <fullName evidence="2">Beta-lactamase</fullName>
    </submittedName>
</protein>
<dbReference type="STRING" id="71717.A0A4Y7T000"/>
<evidence type="ECO:0000313" key="2">
    <source>
        <dbReference type="EMBL" id="TEB26819.1"/>
    </source>
</evidence>
<evidence type="ECO:0000313" key="3">
    <source>
        <dbReference type="Proteomes" id="UP000298030"/>
    </source>
</evidence>
<sequence>MPSPLASLSAAGVKRLNEVIANAASAGDLPTFVFGATNLNQELYFNGHGPIDYHDAASPPAGPDSIYWICSMTKFIASVATLQLIDRALLTLDTPVSKFLPQFSDSVILQYPFKVDKPAFKPLPVDKPVTVLNLLNHSSGLYYELKVPEPWYAMPIGYTGSHDKSNPLEGFFNKIRGDFPGIPLKFEPGTSWTYGYSCDILGFLVQAVTGLTFEQYCQENIFKPLGIRASFYLTPSLKDDLVRLTYRNPDGAIVPWADQVPILEHDPEKVFAHLGGVGLYTSMRNYLTLLRHILRNKDDFPVRGARVLSRASAESLFHPTLTPRGSAFLDRFNMTHEGLQYSTGLALMGEDLPGMRKKGSGWWGGWAGTTFFLDPSSGIAVVFGSQMVPPGDEKVIKLQQDLERALYASLEYADLEARPKL</sequence>
<reference evidence="2 3" key="1">
    <citation type="journal article" date="2019" name="Nat. Ecol. Evol.">
        <title>Megaphylogeny resolves global patterns of mushroom evolution.</title>
        <authorList>
            <person name="Varga T."/>
            <person name="Krizsan K."/>
            <person name="Foldi C."/>
            <person name="Dima B."/>
            <person name="Sanchez-Garcia M."/>
            <person name="Sanchez-Ramirez S."/>
            <person name="Szollosi G.J."/>
            <person name="Szarkandi J.G."/>
            <person name="Papp V."/>
            <person name="Albert L."/>
            <person name="Andreopoulos W."/>
            <person name="Angelini C."/>
            <person name="Antonin V."/>
            <person name="Barry K.W."/>
            <person name="Bougher N.L."/>
            <person name="Buchanan P."/>
            <person name="Buyck B."/>
            <person name="Bense V."/>
            <person name="Catcheside P."/>
            <person name="Chovatia M."/>
            <person name="Cooper J."/>
            <person name="Damon W."/>
            <person name="Desjardin D."/>
            <person name="Finy P."/>
            <person name="Geml J."/>
            <person name="Haridas S."/>
            <person name="Hughes K."/>
            <person name="Justo A."/>
            <person name="Karasinski D."/>
            <person name="Kautmanova I."/>
            <person name="Kiss B."/>
            <person name="Kocsube S."/>
            <person name="Kotiranta H."/>
            <person name="LaButti K.M."/>
            <person name="Lechner B.E."/>
            <person name="Liimatainen K."/>
            <person name="Lipzen A."/>
            <person name="Lukacs Z."/>
            <person name="Mihaltcheva S."/>
            <person name="Morgado L.N."/>
            <person name="Niskanen T."/>
            <person name="Noordeloos M.E."/>
            <person name="Ohm R.A."/>
            <person name="Ortiz-Santana B."/>
            <person name="Ovrebo C."/>
            <person name="Racz N."/>
            <person name="Riley R."/>
            <person name="Savchenko A."/>
            <person name="Shiryaev A."/>
            <person name="Soop K."/>
            <person name="Spirin V."/>
            <person name="Szebenyi C."/>
            <person name="Tomsovsky M."/>
            <person name="Tulloss R.E."/>
            <person name="Uehling J."/>
            <person name="Grigoriev I.V."/>
            <person name="Vagvolgyi C."/>
            <person name="Papp T."/>
            <person name="Martin F.M."/>
            <person name="Miettinen O."/>
            <person name="Hibbett D.S."/>
            <person name="Nagy L.G."/>
        </authorList>
    </citation>
    <scope>NUCLEOTIDE SEQUENCE [LARGE SCALE GENOMIC DNA]</scope>
    <source>
        <strain evidence="2 3">FP101781</strain>
    </source>
</reference>
<gene>
    <name evidence="2" type="ORF">FA13DRAFT_995231</name>
</gene>
<dbReference type="PANTHER" id="PTHR43283">
    <property type="entry name" value="BETA-LACTAMASE-RELATED"/>
    <property type="match status" value="1"/>
</dbReference>
<evidence type="ECO:0000259" key="1">
    <source>
        <dbReference type="Pfam" id="PF00144"/>
    </source>
</evidence>
<dbReference type="InterPro" id="IPR012338">
    <property type="entry name" value="Beta-lactam/transpept-like"/>
</dbReference>
<dbReference type="EMBL" id="QPFP01000045">
    <property type="protein sequence ID" value="TEB26819.1"/>
    <property type="molecule type" value="Genomic_DNA"/>
</dbReference>
<dbReference type="Gene3D" id="3.40.710.10">
    <property type="entry name" value="DD-peptidase/beta-lactamase superfamily"/>
    <property type="match status" value="1"/>
</dbReference>